<dbReference type="SUPFAM" id="SSF53041">
    <property type="entry name" value="Resolvase-like"/>
    <property type="match status" value="1"/>
</dbReference>
<feature type="domain" description="Recombinase" evidence="2">
    <location>
        <begin position="167"/>
        <end position="320"/>
    </location>
</feature>
<dbReference type="Pfam" id="PF13408">
    <property type="entry name" value="Zn_ribbon_recom"/>
    <property type="match status" value="1"/>
</dbReference>
<dbReference type="Gene3D" id="3.40.50.1390">
    <property type="entry name" value="Resolvase, N-terminal catalytic domain"/>
    <property type="match status" value="1"/>
</dbReference>
<comment type="caution">
    <text evidence="3">The sequence shown here is derived from an EMBL/GenBank/DDBJ whole genome shotgun (WGS) entry which is preliminary data.</text>
</comment>
<dbReference type="InterPro" id="IPR038109">
    <property type="entry name" value="DNA_bind_recomb_sf"/>
</dbReference>
<sequence length="518" mass="59577">MRKSTKTNDGITAIYVRRSVSDKDKGNNSLSISAQKEECIRFVGECNYRIYCDDGKSGKDVMHRPAFMQMMSDAREGLISRIIVKKYDRFSRNMREYLNITDELDRYGVTVYSLSEPFNTETKEGRMMRNNLLNFAEFERETIAARVADAFQTKARETGFYQGGKVQFGYTPERRTINGKTGSVLVPSENAEAVRVAYELYQNPDMSLLKIIDYFRENNINVTRATPRTKTGISNMDRSHLSRILENPLYVRADKEVYAYFSSKGYEMLDDIEAYDGIHGLFVHAGGEQGYFVKVAYHEGLVPADTWLRVQDKKSHNQKFNNNGVALNSWLVGMMKCGNCGYAMHINHSTNKQGRTYRYFYDYGRKTMTGCSHDYATELKPDQVEDIVYMEMCKRIEQLVIAKHESTKPDPDSEAVRTEIIKVDEEIGKLMGRLADADDVLFSYIQDRVSKLHEQKSALERKLQTKTRKRKAIDTKPLEEPLKIWDSLTVQEKHNIAVMMIDVVYVSDENGVEVVFSI</sequence>
<dbReference type="InterPro" id="IPR011109">
    <property type="entry name" value="DNA_bind_recombinase_dom"/>
</dbReference>
<proteinExistence type="predicted"/>
<dbReference type="GO" id="GO:0000150">
    <property type="term" value="F:DNA strand exchange activity"/>
    <property type="evidence" value="ECO:0007669"/>
    <property type="project" value="InterPro"/>
</dbReference>
<dbReference type="OrthoDB" id="9781670at2"/>
<dbReference type="PROSITE" id="PS51736">
    <property type="entry name" value="RECOMBINASES_3"/>
    <property type="match status" value="1"/>
</dbReference>
<organism evidence="3 4">
    <name type="scientific">Ruminococcus flavefaciens</name>
    <dbReference type="NCBI Taxonomy" id="1265"/>
    <lineage>
        <taxon>Bacteria</taxon>
        <taxon>Bacillati</taxon>
        <taxon>Bacillota</taxon>
        <taxon>Clostridia</taxon>
        <taxon>Eubacteriales</taxon>
        <taxon>Oscillospiraceae</taxon>
        <taxon>Ruminococcus</taxon>
    </lineage>
</organism>
<dbReference type="Proteomes" id="UP000245720">
    <property type="component" value="Unassembled WGS sequence"/>
</dbReference>
<evidence type="ECO:0000313" key="3">
    <source>
        <dbReference type="EMBL" id="PWJ11306.1"/>
    </source>
</evidence>
<dbReference type="GO" id="GO:0003677">
    <property type="term" value="F:DNA binding"/>
    <property type="evidence" value="ECO:0007669"/>
    <property type="project" value="InterPro"/>
</dbReference>
<dbReference type="Pfam" id="PF00239">
    <property type="entry name" value="Resolvase"/>
    <property type="match status" value="1"/>
</dbReference>
<dbReference type="PANTHER" id="PTHR30461:SF23">
    <property type="entry name" value="DNA RECOMBINASE-RELATED"/>
    <property type="match status" value="1"/>
</dbReference>
<dbReference type="PANTHER" id="PTHR30461">
    <property type="entry name" value="DNA-INVERTASE FROM LAMBDOID PROPHAGE"/>
    <property type="match status" value="1"/>
</dbReference>
<accession>A0A315XVU1</accession>
<evidence type="ECO:0000313" key="4">
    <source>
        <dbReference type="Proteomes" id="UP000245720"/>
    </source>
</evidence>
<evidence type="ECO:0000259" key="1">
    <source>
        <dbReference type="PROSITE" id="PS51736"/>
    </source>
</evidence>
<dbReference type="Pfam" id="PF07508">
    <property type="entry name" value="Recombinase"/>
    <property type="match status" value="1"/>
</dbReference>
<feature type="domain" description="Resolvase/invertase-type recombinase catalytic" evidence="1">
    <location>
        <begin position="11"/>
        <end position="158"/>
    </location>
</feature>
<dbReference type="EMBL" id="QGDI01000010">
    <property type="protein sequence ID" value="PWJ11306.1"/>
    <property type="molecule type" value="Genomic_DNA"/>
</dbReference>
<dbReference type="RefSeq" id="WP_109727257.1">
    <property type="nucleotide sequence ID" value="NZ_QGDI01000010.1"/>
</dbReference>
<gene>
    <name evidence="3" type="ORF">IE37_02529</name>
</gene>
<dbReference type="InterPro" id="IPR025827">
    <property type="entry name" value="Zn_ribbon_recom_dom"/>
</dbReference>
<dbReference type="InterPro" id="IPR050639">
    <property type="entry name" value="SSR_resolvase"/>
</dbReference>
<dbReference type="Gene3D" id="3.90.1750.20">
    <property type="entry name" value="Putative Large Serine Recombinase, Chain B, Domain 2"/>
    <property type="match status" value="1"/>
</dbReference>
<dbReference type="AlphaFoldDB" id="A0A315XVU1"/>
<dbReference type="CDD" id="cd00338">
    <property type="entry name" value="Ser_Recombinase"/>
    <property type="match status" value="1"/>
</dbReference>
<evidence type="ECO:0000259" key="2">
    <source>
        <dbReference type="PROSITE" id="PS51737"/>
    </source>
</evidence>
<reference evidence="3 4" key="1">
    <citation type="submission" date="2018-05" db="EMBL/GenBank/DDBJ databases">
        <title>The Hungate 1000. A catalogue of reference genomes from the rumen microbiome.</title>
        <authorList>
            <person name="Kelly W."/>
        </authorList>
    </citation>
    <scope>NUCLEOTIDE SEQUENCE [LARGE SCALE GENOMIC DNA]</scope>
    <source>
        <strain evidence="3 4">SAb67</strain>
    </source>
</reference>
<dbReference type="SMART" id="SM00857">
    <property type="entry name" value="Resolvase"/>
    <property type="match status" value="1"/>
</dbReference>
<dbReference type="InterPro" id="IPR036162">
    <property type="entry name" value="Resolvase-like_N_sf"/>
</dbReference>
<dbReference type="InterPro" id="IPR006119">
    <property type="entry name" value="Resolv_N"/>
</dbReference>
<name>A0A315XVU1_RUMFL</name>
<protein>
    <submittedName>
        <fullName evidence="3">DNA invertase Pin-like site-specific DNA recombinase</fullName>
    </submittedName>
</protein>
<dbReference type="PROSITE" id="PS51737">
    <property type="entry name" value="RECOMBINASE_DNA_BIND"/>
    <property type="match status" value="1"/>
</dbReference>